<dbReference type="AlphaFoldDB" id="L0EBH4"/>
<organism evidence="3 4">
    <name type="scientific">Thermobacillus composti (strain DSM 18247 / JCM 13945 / KWC4)</name>
    <dbReference type="NCBI Taxonomy" id="717605"/>
    <lineage>
        <taxon>Bacteria</taxon>
        <taxon>Bacillati</taxon>
        <taxon>Bacillota</taxon>
        <taxon>Bacilli</taxon>
        <taxon>Bacillales</taxon>
        <taxon>Paenibacillaceae</taxon>
        <taxon>Thermobacillus</taxon>
    </lineage>
</organism>
<feature type="domain" description="Calcineurin-like phosphoesterase" evidence="2">
    <location>
        <begin position="4"/>
        <end position="204"/>
    </location>
</feature>
<keyword evidence="3" id="KW-0269">Exonuclease</keyword>
<dbReference type="PANTHER" id="PTHR30337">
    <property type="entry name" value="COMPONENT OF ATP-DEPENDENT DSDNA EXONUCLEASE"/>
    <property type="match status" value="1"/>
</dbReference>
<evidence type="ECO:0000259" key="2">
    <source>
        <dbReference type="Pfam" id="PF00149"/>
    </source>
</evidence>
<proteinExistence type="predicted"/>
<dbReference type="InterPro" id="IPR050535">
    <property type="entry name" value="DNA_Repair-Maintenance_Comp"/>
</dbReference>
<dbReference type="HOGENOM" id="CLU_026621_4_0_9"/>
<evidence type="ECO:0000313" key="4">
    <source>
        <dbReference type="Proteomes" id="UP000010795"/>
    </source>
</evidence>
<dbReference type="InterPro" id="IPR041796">
    <property type="entry name" value="Mre11_N"/>
</dbReference>
<dbReference type="InterPro" id="IPR029052">
    <property type="entry name" value="Metallo-depent_PP-like"/>
</dbReference>
<dbReference type="Gene3D" id="3.60.21.10">
    <property type="match status" value="1"/>
</dbReference>
<dbReference type="PANTHER" id="PTHR30337:SF7">
    <property type="entry name" value="PHOSPHOESTERASE"/>
    <property type="match status" value="1"/>
</dbReference>
<keyword evidence="4" id="KW-1185">Reference proteome</keyword>
<reference evidence="4" key="1">
    <citation type="submission" date="2012-01" db="EMBL/GenBank/DDBJ databases">
        <title>Complete sequence of chromosome of Thermobacillus composti KWC4.</title>
        <authorList>
            <person name="Lucas S."/>
            <person name="Han J."/>
            <person name="Lapidus A."/>
            <person name="Cheng J.-F."/>
            <person name="Goodwin L."/>
            <person name="Pitluck S."/>
            <person name="Peters L."/>
            <person name="Ovchinnikova G."/>
            <person name="Teshima H."/>
            <person name="Detter J.C."/>
            <person name="Han C."/>
            <person name="Tapia R."/>
            <person name="Land M."/>
            <person name="Hauser L."/>
            <person name="Kyrpides N."/>
            <person name="Ivanova N."/>
            <person name="Pagani I."/>
            <person name="Anderson I."/>
            <person name="Woyke T."/>
        </authorList>
    </citation>
    <scope>NUCLEOTIDE SEQUENCE [LARGE SCALE GENOMIC DNA]</scope>
    <source>
        <strain evidence="4">DSM 18247 / JCM 13945 / KWC4</strain>
    </source>
</reference>
<keyword evidence="1" id="KW-0378">Hydrolase</keyword>
<name>L0EBH4_THECK</name>
<evidence type="ECO:0000256" key="1">
    <source>
        <dbReference type="ARBA" id="ARBA00022801"/>
    </source>
</evidence>
<dbReference type="OrthoDB" id="9773856at2"/>
<dbReference type="GO" id="GO:0004527">
    <property type="term" value="F:exonuclease activity"/>
    <property type="evidence" value="ECO:0007669"/>
    <property type="project" value="UniProtKB-KW"/>
</dbReference>
<dbReference type="InterPro" id="IPR004843">
    <property type="entry name" value="Calcineurin-like_PHP"/>
</dbReference>
<dbReference type="InterPro" id="IPR014576">
    <property type="entry name" value="Pesterase_YhaO"/>
</dbReference>
<dbReference type="EMBL" id="CP003255">
    <property type="protein sequence ID" value="AGA57618.1"/>
    <property type="molecule type" value="Genomic_DNA"/>
</dbReference>
<dbReference type="Proteomes" id="UP000010795">
    <property type="component" value="Chromosome"/>
</dbReference>
<dbReference type="Pfam" id="PF00149">
    <property type="entry name" value="Metallophos"/>
    <property type="match status" value="1"/>
</dbReference>
<gene>
    <name evidence="3" type="ordered locus">Theco_1464</name>
</gene>
<dbReference type="RefSeq" id="WP_015254373.1">
    <property type="nucleotide sequence ID" value="NC_019897.1"/>
</dbReference>
<dbReference type="KEGG" id="tco:Theco_1464"/>
<accession>L0EBH4</accession>
<keyword evidence="3" id="KW-0540">Nuclease</keyword>
<dbReference type="SUPFAM" id="SSF56300">
    <property type="entry name" value="Metallo-dependent phosphatases"/>
    <property type="match status" value="1"/>
</dbReference>
<dbReference type="eggNOG" id="COG0420">
    <property type="taxonomic scope" value="Bacteria"/>
</dbReference>
<dbReference type="CDD" id="cd00840">
    <property type="entry name" value="MPP_Mre11_N"/>
    <property type="match status" value="1"/>
</dbReference>
<sequence>MNPFRFIHAADLHLGSPFKGLAGAPEAVRRGLAEAEFGALRRLTDTALREEADFVVIAGDLFDSADRSLRAQAALHRSWSRLAAAGAQVFAIHGNHDPLGLERARFELPEGVHIFGAGGNAEHRPAYRRDGKPAAFVYGISYDRRAVTDNLVPGYRPAPGADFHIALLHANVDGDPDHDAYAPCRLSDLLGAGFQYWALGHIHGRRVLHEYPHVVYPGNLQGRHAGETGAKGCYIVDVDASGGLRLTFMPLDEVRWLACRVSIEGIADEERLLERMEESVYGAAAAADGRSVMLEMVIGGRGPLHRRLESRNVDELLAALRERLGEPAAGDGSGWVWVHRLTVRTAPDLDLDRLAGEDSFAGEALRLARRLAADPDGREALLKEALEPMTRNARLRRLLDSRGLPSADGLLERAAARLAGMLEREEA</sequence>
<evidence type="ECO:0000313" key="3">
    <source>
        <dbReference type="EMBL" id="AGA57618.1"/>
    </source>
</evidence>
<dbReference type="STRING" id="717605.Theco_1464"/>
<dbReference type="PIRSF" id="PIRSF033091">
    <property type="entry name" value="Pesterase_YhaO"/>
    <property type="match status" value="1"/>
</dbReference>
<protein>
    <submittedName>
        <fullName evidence="3">DNA repair exonuclease</fullName>
    </submittedName>
</protein>